<evidence type="ECO:0000256" key="1">
    <source>
        <dbReference type="ARBA" id="ARBA00001255"/>
    </source>
</evidence>
<accession>A0AAD6CBA7</accession>
<keyword evidence="3" id="KW-0119">Carbohydrate metabolism</keyword>
<dbReference type="GeneID" id="81595135"/>
<comment type="caution">
    <text evidence="5">The sequence shown here is derived from an EMBL/GenBank/DDBJ whole genome shotgun (WGS) entry which is preliminary data.</text>
</comment>
<dbReference type="RefSeq" id="XP_056768999.1">
    <property type="nucleotide sequence ID" value="XM_056904892.1"/>
</dbReference>
<dbReference type="EMBL" id="JAPVEA010000002">
    <property type="protein sequence ID" value="KAJ5459957.1"/>
    <property type="molecule type" value="Genomic_DNA"/>
</dbReference>
<dbReference type="SUPFAM" id="SSF51445">
    <property type="entry name" value="(Trans)glycosidases"/>
    <property type="match status" value="1"/>
</dbReference>
<dbReference type="PANTHER" id="PTHR31268:SF32">
    <property type="entry name" value="GALACTINOL--SUCROSE GALACTOSYLTRANSFERASE 2-RELATED"/>
    <property type="match status" value="1"/>
</dbReference>
<keyword evidence="6" id="KW-1185">Reference proteome</keyword>
<comment type="similarity">
    <text evidence="2">Belongs to the glycosyl hydrolases 36 family.</text>
</comment>
<evidence type="ECO:0000256" key="3">
    <source>
        <dbReference type="ARBA" id="ARBA00023277"/>
    </source>
</evidence>
<comment type="catalytic activity">
    <reaction evidence="1">
        <text>Hydrolysis of terminal, non-reducing alpha-D-galactose residues in alpha-D-galactosides, including galactose oligosaccharides, galactomannans and galactolipids.</text>
        <dbReference type="EC" id="3.2.1.22"/>
    </reaction>
</comment>
<sequence length="851" mass="93048">MTSPAGIIFTPPLGTTLRVSRLSGATLSLFATSPKSVNLVAEFGDGTTIPLEQTDTPAVGGLLTYKVTIPKPNRVPACIRLRHADGKSISDLGSGQDILTLIDVPTISSDREFSTSITLSASEDTTSMVLDWLNDMAWQGWAWQRMRPTWIEAQFVTCLSTLAPDKLTHCLLLRPSDTKQGEQLAPETVLAVFPASSNDAFVTLTGPRDNEAPGVYARVRRVGAVGKDIAVHVTGSLKARKGEETAIHDAVQLARRLYGLTPTRFEVTAGKSPFDRLGFCTWSSIGENVPLNKTNMTELTQLLKKDAKYVPVGSFIIDDGWQDIRHGLNGHPNARGLWSFDTWDGMGCSLADLVAMIKTELTSVKEVGVWMTLTGYWNSVAPGSPLETKYGMVRYNIARSNVPGQDWTLPDFDNQQSGTINDAEGRYYLLPPPERAAEFWSDYFGTCAAAGVDFVKVDNQAYGSFLEGVQGGQEFVALWDAMFTAANQTFGHHRVIHCMAHYERIFSGDIGLGAATNNQKIVIRNSDDFGLDRPDVHRDHIHYNLYNALLLDQLSCIPDADMFMTSAQWPQYHAVLRAFFSHGPVLLADLPGTWDVEVVKKLIAPDTKGECTVVRGIRTARPLPRNIWEKTLDHGPGPSIKAASPFGKHGAAIILWNARTGARDNTADILFKGDIIDTLGEVVKGPGNVSNNEYALWLSNANRAASFQMEQGIKETLALDTERMNAVLSVSLPPATMEIVTVAPLWRIGNMKIAVLGLVDKYAGLSAIKNTWTEEDGVVTEVRLAGELGILLHASSTDSRPRVMVDGELVSVIERRVGLESNGDDPSLLTVDLTEINSVDGKDFYTVQVRF</sequence>
<reference evidence="5" key="2">
    <citation type="journal article" date="2023" name="IMA Fungus">
        <title>Comparative genomic study of the Penicillium genus elucidates a diverse pangenome and 15 lateral gene transfer events.</title>
        <authorList>
            <person name="Petersen C."/>
            <person name="Sorensen T."/>
            <person name="Nielsen M.R."/>
            <person name="Sondergaard T.E."/>
            <person name="Sorensen J.L."/>
            <person name="Fitzpatrick D.A."/>
            <person name="Frisvad J.C."/>
            <person name="Nielsen K.L."/>
        </authorList>
    </citation>
    <scope>NUCLEOTIDE SEQUENCE</scope>
    <source>
        <strain evidence="5">IBT 16125</strain>
    </source>
</reference>
<dbReference type="PANTHER" id="PTHR31268">
    <property type="match status" value="1"/>
</dbReference>
<reference evidence="5" key="1">
    <citation type="submission" date="2022-12" db="EMBL/GenBank/DDBJ databases">
        <authorList>
            <person name="Petersen C."/>
        </authorList>
    </citation>
    <scope>NUCLEOTIDE SEQUENCE</scope>
    <source>
        <strain evidence="5">IBT 16125</strain>
    </source>
</reference>
<dbReference type="AlphaFoldDB" id="A0AAD6CBA7"/>
<dbReference type="GO" id="GO:0047274">
    <property type="term" value="F:galactinol-sucrose galactosyltransferase activity"/>
    <property type="evidence" value="ECO:0007669"/>
    <property type="project" value="UniProtKB-EC"/>
</dbReference>
<dbReference type="Proteomes" id="UP001213681">
    <property type="component" value="Unassembled WGS sequence"/>
</dbReference>
<gene>
    <name evidence="5" type="ORF">N7458_001509</name>
</gene>
<dbReference type="InterPro" id="IPR008811">
    <property type="entry name" value="Glycosyl_hydrolases_36"/>
</dbReference>
<name>A0AAD6CBA7_9EURO</name>
<dbReference type="InterPro" id="IPR013785">
    <property type="entry name" value="Aldolase_TIM"/>
</dbReference>
<dbReference type="Gene3D" id="3.20.20.70">
    <property type="entry name" value="Aldolase class I"/>
    <property type="match status" value="1"/>
</dbReference>
<evidence type="ECO:0000313" key="5">
    <source>
        <dbReference type="EMBL" id="KAJ5459957.1"/>
    </source>
</evidence>
<protein>
    <recommendedName>
        <fullName evidence="7">Alpha-galactosidase</fullName>
    </recommendedName>
</protein>
<comment type="catalytic activity">
    <reaction evidence="4">
        <text>alpha-D-galactosyl-(1-&gt;3)-1D-myo-inositol + sucrose = raffinose + myo-inositol</text>
        <dbReference type="Rhea" id="RHEA:20161"/>
        <dbReference type="ChEBI" id="CHEBI:16634"/>
        <dbReference type="ChEBI" id="CHEBI:17268"/>
        <dbReference type="ChEBI" id="CHEBI:17505"/>
        <dbReference type="ChEBI" id="CHEBI:17992"/>
        <dbReference type="EC" id="2.4.1.82"/>
    </reaction>
</comment>
<dbReference type="InterPro" id="IPR017853">
    <property type="entry name" value="GH"/>
</dbReference>
<evidence type="ECO:0000313" key="6">
    <source>
        <dbReference type="Proteomes" id="UP001213681"/>
    </source>
</evidence>
<evidence type="ECO:0000256" key="2">
    <source>
        <dbReference type="ARBA" id="ARBA00007240"/>
    </source>
</evidence>
<evidence type="ECO:0008006" key="7">
    <source>
        <dbReference type="Google" id="ProtNLM"/>
    </source>
</evidence>
<dbReference type="Pfam" id="PF05691">
    <property type="entry name" value="Raffinose_syn"/>
    <property type="match status" value="1"/>
</dbReference>
<evidence type="ECO:0000256" key="4">
    <source>
        <dbReference type="ARBA" id="ARBA00049426"/>
    </source>
</evidence>
<proteinExistence type="inferred from homology"/>
<dbReference type="GO" id="GO:0004557">
    <property type="term" value="F:alpha-galactosidase activity"/>
    <property type="evidence" value="ECO:0007669"/>
    <property type="project" value="UniProtKB-EC"/>
</dbReference>
<organism evidence="5 6">
    <name type="scientific">Penicillium daleae</name>
    <dbReference type="NCBI Taxonomy" id="63821"/>
    <lineage>
        <taxon>Eukaryota</taxon>
        <taxon>Fungi</taxon>
        <taxon>Dikarya</taxon>
        <taxon>Ascomycota</taxon>
        <taxon>Pezizomycotina</taxon>
        <taxon>Eurotiomycetes</taxon>
        <taxon>Eurotiomycetidae</taxon>
        <taxon>Eurotiales</taxon>
        <taxon>Aspergillaceae</taxon>
        <taxon>Penicillium</taxon>
    </lineage>
</organism>